<protein>
    <submittedName>
        <fullName evidence="2">Uncharacterized protein</fullName>
    </submittedName>
</protein>
<keyword evidence="1" id="KW-0472">Membrane</keyword>
<dbReference type="EMBL" id="GGEC01021624">
    <property type="protein sequence ID" value="MBX02108.1"/>
    <property type="molecule type" value="Transcribed_RNA"/>
</dbReference>
<dbReference type="AlphaFoldDB" id="A0A2P2K8R2"/>
<evidence type="ECO:0000256" key="1">
    <source>
        <dbReference type="SAM" id="Phobius"/>
    </source>
</evidence>
<feature type="transmembrane region" description="Helical" evidence="1">
    <location>
        <begin position="25"/>
        <end position="48"/>
    </location>
</feature>
<name>A0A2P2K8R2_RHIMU</name>
<organism evidence="2">
    <name type="scientific">Rhizophora mucronata</name>
    <name type="common">Asiatic mangrove</name>
    <dbReference type="NCBI Taxonomy" id="61149"/>
    <lineage>
        <taxon>Eukaryota</taxon>
        <taxon>Viridiplantae</taxon>
        <taxon>Streptophyta</taxon>
        <taxon>Embryophyta</taxon>
        <taxon>Tracheophyta</taxon>
        <taxon>Spermatophyta</taxon>
        <taxon>Magnoliopsida</taxon>
        <taxon>eudicotyledons</taxon>
        <taxon>Gunneridae</taxon>
        <taxon>Pentapetalae</taxon>
        <taxon>rosids</taxon>
        <taxon>fabids</taxon>
        <taxon>Malpighiales</taxon>
        <taxon>Rhizophoraceae</taxon>
        <taxon>Rhizophora</taxon>
    </lineage>
</organism>
<reference evidence="2" key="1">
    <citation type="submission" date="2018-02" db="EMBL/GenBank/DDBJ databases">
        <title>Rhizophora mucronata_Transcriptome.</title>
        <authorList>
            <person name="Meera S.P."/>
            <person name="Sreeshan A."/>
            <person name="Augustine A."/>
        </authorList>
    </citation>
    <scope>NUCLEOTIDE SEQUENCE</scope>
    <source>
        <tissue evidence="2">Leaf</tissue>
    </source>
</reference>
<keyword evidence="1" id="KW-0812">Transmembrane</keyword>
<proteinExistence type="predicted"/>
<evidence type="ECO:0000313" key="2">
    <source>
        <dbReference type="EMBL" id="MBX02108.1"/>
    </source>
</evidence>
<sequence>MITCTEHFTNSTVLKNSIIFVERTYLLLSSLFLSCNFAQWPILHLFLLSRKSESREAML</sequence>
<keyword evidence="1" id="KW-1133">Transmembrane helix</keyword>
<accession>A0A2P2K8R2</accession>